<evidence type="ECO:0000256" key="5">
    <source>
        <dbReference type="ARBA" id="ARBA00023242"/>
    </source>
</evidence>
<evidence type="ECO:0000313" key="9">
    <source>
        <dbReference type="RefSeq" id="XP_027347206.1"/>
    </source>
</evidence>
<dbReference type="InterPro" id="IPR009057">
    <property type="entry name" value="Homeodomain-like_sf"/>
</dbReference>
<dbReference type="GO" id="GO:0003677">
    <property type="term" value="F:DNA binding"/>
    <property type="evidence" value="ECO:0007669"/>
    <property type="project" value="UniProtKB-KW"/>
</dbReference>
<organism evidence="8 9">
    <name type="scientific">Abrus precatorius</name>
    <name type="common">Indian licorice</name>
    <name type="synonym">Glycine abrus</name>
    <dbReference type="NCBI Taxonomy" id="3816"/>
    <lineage>
        <taxon>Eukaryota</taxon>
        <taxon>Viridiplantae</taxon>
        <taxon>Streptophyta</taxon>
        <taxon>Embryophyta</taxon>
        <taxon>Tracheophyta</taxon>
        <taxon>Spermatophyta</taxon>
        <taxon>Magnoliopsida</taxon>
        <taxon>eudicotyledons</taxon>
        <taxon>Gunneridae</taxon>
        <taxon>Pentapetalae</taxon>
        <taxon>rosids</taxon>
        <taxon>fabids</taxon>
        <taxon>Fabales</taxon>
        <taxon>Fabaceae</taxon>
        <taxon>Papilionoideae</taxon>
        <taxon>50 kb inversion clade</taxon>
        <taxon>NPAAA clade</taxon>
        <taxon>indigoferoid/millettioid clade</taxon>
        <taxon>Abreae</taxon>
        <taxon>Abrus</taxon>
    </lineage>
</organism>
<keyword evidence="5" id="KW-0539">Nucleus</keyword>
<evidence type="ECO:0000256" key="6">
    <source>
        <dbReference type="SAM" id="MobiDB-lite"/>
    </source>
</evidence>
<dbReference type="SUPFAM" id="SSF46689">
    <property type="entry name" value="Homeodomain-like"/>
    <property type="match status" value="1"/>
</dbReference>
<keyword evidence="3" id="KW-0238">DNA-binding</keyword>
<feature type="domain" description="HTH myb-type" evidence="7">
    <location>
        <begin position="221"/>
        <end position="281"/>
    </location>
</feature>
<protein>
    <submittedName>
        <fullName evidence="9">Transcription factor HHO5-like</fullName>
    </submittedName>
</protein>
<keyword evidence="2" id="KW-0805">Transcription regulation</keyword>
<dbReference type="RefSeq" id="XP_027347206.1">
    <property type="nucleotide sequence ID" value="XM_027491405.1"/>
</dbReference>
<dbReference type="GO" id="GO:0003700">
    <property type="term" value="F:DNA-binding transcription factor activity"/>
    <property type="evidence" value="ECO:0007669"/>
    <property type="project" value="InterPro"/>
</dbReference>
<evidence type="ECO:0000256" key="4">
    <source>
        <dbReference type="ARBA" id="ARBA00023163"/>
    </source>
</evidence>
<dbReference type="InterPro" id="IPR017930">
    <property type="entry name" value="Myb_dom"/>
</dbReference>
<dbReference type="Pfam" id="PF00249">
    <property type="entry name" value="Myb_DNA-binding"/>
    <property type="match status" value="1"/>
</dbReference>
<evidence type="ECO:0000256" key="3">
    <source>
        <dbReference type="ARBA" id="ARBA00023125"/>
    </source>
</evidence>
<sequence length="357" mass="40038">MEPSLDLSLSFVPRNVSDILGDVPKSKEGSQKISTLADFVKRLEDEMRKIEAFKRELPLCMILVTDAISRLKEEINGGVRMQDEPVVEELMTLVKLKSNSGGNGSLTMEKGNGDKKNWMSSVQLWNAKTKQRSEEDDWFVPEKPIQAQDETNKCGGASSLALNGNKCVLKTEMRDDKEVSKVPSLSLMTPTFELKHRTSRGGSPLISRTVEIKGQSQPQQNPRKQRRCWSPELHRRFVDALQRLGGPQVATPKQIRELMQVRGLTNDEVKSHLQKYRLHFRRPQVSSVGKANSGLSMMAKDQYVDKKSKGNISQSSSPESPLFLGGSGNSMDTEEDEQSDCHNWKGGLHHHQEADVL</sequence>
<dbReference type="GO" id="GO:0005634">
    <property type="term" value="C:nucleus"/>
    <property type="evidence" value="ECO:0007669"/>
    <property type="project" value="UniProtKB-SubCell"/>
</dbReference>
<reference evidence="8" key="1">
    <citation type="journal article" date="2019" name="Toxins">
        <title>Detection of Abrin-Like and Prepropulchellin-Like Toxin Genes and Transcripts Using Whole Genome Sequencing and Full-Length Transcript Sequencing of Abrus precatorius.</title>
        <authorList>
            <person name="Hovde B.T."/>
            <person name="Daligault H.E."/>
            <person name="Hanschen E.R."/>
            <person name="Kunde Y.A."/>
            <person name="Johnson M.B."/>
            <person name="Starkenburg S.R."/>
            <person name="Johnson S.L."/>
        </authorList>
    </citation>
    <scope>NUCLEOTIDE SEQUENCE [LARGE SCALE GENOMIC DNA]</scope>
</reference>
<dbReference type="InterPro" id="IPR001005">
    <property type="entry name" value="SANT/Myb"/>
</dbReference>
<dbReference type="PANTHER" id="PTHR31003">
    <property type="entry name" value="MYB FAMILY TRANSCRIPTION FACTOR"/>
    <property type="match status" value="1"/>
</dbReference>
<comment type="subcellular location">
    <subcellularLocation>
        <location evidence="1">Nucleus</location>
    </subcellularLocation>
</comment>
<dbReference type="AlphaFoldDB" id="A0A8B8KTH5"/>
<dbReference type="Gene3D" id="1.10.10.60">
    <property type="entry name" value="Homeodomain-like"/>
    <property type="match status" value="1"/>
</dbReference>
<evidence type="ECO:0000256" key="2">
    <source>
        <dbReference type="ARBA" id="ARBA00023015"/>
    </source>
</evidence>
<keyword evidence="8" id="KW-1185">Reference proteome</keyword>
<name>A0A8B8KTH5_ABRPR</name>
<accession>A0A8B8KTH5</accession>
<dbReference type="InterPro" id="IPR044787">
    <property type="entry name" value="HHO5-like"/>
</dbReference>
<dbReference type="InterPro" id="IPR006447">
    <property type="entry name" value="Myb_dom_plants"/>
</dbReference>
<dbReference type="KEGG" id="aprc:113858679"/>
<evidence type="ECO:0000313" key="8">
    <source>
        <dbReference type="Proteomes" id="UP000694853"/>
    </source>
</evidence>
<dbReference type="Pfam" id="PF26575">
    <property type="entry name" value="HHO5_N"/>
    <property type="match status" value="1"/>
</dbReference>
<evidence type="ECO:0000256" key="1">
    <source>
        <dbReference type="ARBA" id="ARBA00004123"/>
    </source>
</evidence>
<keyword evidence="4" id="KW-0804">Transcription</keyword>
<dbReference type="PROSITE" id="PS51294">
    <property type="entry name" value="HTH_MYB"/>
    <property type="match status" value="1"/>
</dbReference>
<dbReference type="Proteomes" id="UP000694853">
    <property type="component" value="Unplaced"/>
</dbReference>
<feature type="compositionally biased region" description="Polar residues" evidence="6">
    <location>
        <begin position="310"/>
        <end position="319"/>
    </location>
</feature>
<dbReference type="InterPro" id="IPR058673">
    <property type="entry name" value="HHO5-like_N"/>
</dbReference>
<proteinExistence type="predicted"/>
<feature type="region of interest" description="Disordered" evidence="6">
    <location>
        <begin position="305"/>
        <end position="357"/>
    </location>
</feature>
<dbReference type="NCBIfam" id="TIGR01557">
    <property type="entry name" value="myb_SHAQKYF"/>
    <property type="match status" value="1"/>
</dbReference>
<gene>
    <name evidence="9" type="primary">LOC113858679</name>
</gene>
<evidence type="ECO:0000259" key="7">
    <source>
        <dbReference type="PROSITE" id="PS51294"/>
    </source>
</evidence>
<dbReference type="PANTHER" id="PTHR31003:SF3">
    <property type="entry name" value="HOMEODOMAIN-LIKE SUPERFAMILY PROTEIN-RELATED"/>
    <property type="match status" value="1"/>
</dbReference>
<reference evidence="9" key="2">
    <citation type="submission" date="2025-08" db="UniProtKB">
        <authorList>
            <consortium name="RefSeq"/>
        </authorList>
    </citation>
    <scope>IDENTIFICATION</scope>
    <source>
        <tissue evidence="9">Young leaves</tissue>
    </source>
</reference>
<dbReference type="GeneID" id="113858679"/>
<dbReference type="OrthoDB" id="1908613at2759"/>
<dbReference type="FunFam" id="1.10.10.60:FF:000002">
    <property type="entry name" value="Myb family transcription factor"/>
    <property type="match status" value="1"/>
</dbReference>